<organism evidence="7 8">
    <name type="scientific">Trametes cubensis</name>
    <dbReference type="NCBI Taxonomy" id="1111947"/>
    <lineage>
        <taxon>Eukaryota</taxon>
        <taxon>Fungi</taxon>
        <taxon>Dikarya</taxon>
        <taxon>Basidiomycota</taxon>
        <taxon>Agaricomycotina</taxon>
        <taxon>Agaricomycetes</taxon>
        <taxon>Polyporales</taxon>
        <taxon>Polyporaceae</taxon>
        <taxon>Trametes</taxon>
    </lineage>
</organism>
<keyword evidence="3" id="KW-0418">Kinase</keyword>
<feature type="region of interest" description="Disordered" evidence="5">
    <location>
        <begin position="170"/>
        <end position="237"/>
    </location>
</feature>
<feature type="domain" description="Protein kinase" evidence="6">
    <location>
        <begin position="809"/>
        <end position="1064"/>
    </location>
</feature>
<evidence type="ECO:0000256" key="2">
    <source>
        <dbReference type="ARBA" id="ARBA00022741"/>
    </source>
</evidence>
<dbReference type="AlphaFoldDB" id="A0AAD7TUV5"/>
<protein>
    <recommendedName>
        <fullName evidence="6">Protein kinase domain-containing protein</fullName>
    </recommendedName>
</protein>
<keyword evidence="8" id="KW-1185">Reference proteome</keyword>
<dbReference type="Gene3D" id="1.10.510.10">
    <property type="entry name" value="Transferase(Phosphotransferase) domain 1"/>
    <property type="match status" value="1"/>
</dbReference>
<feature type="compositionally biased region" description="Acidic residues" evidence="5">
    <location>
        <begin position="675"/>
        <end position="694"/>
    </location>
</feature>
<feature type="compositionally biased region" description="Basic residues" evidence="5">
    <location>
        <begin position="93"/>
        <end position="106"/>
    </location>
</feature>
<evidence type="ECO:0000259" key="6">
    <source>
        <dbReference type="PROSITE" id="PS50011"/>
    </source>
</evidence>
<feature type="compositionally biased region" description="Basic and acidic residues" evidence="5">
    <location>
        <begin position="333"/>
        <end position="347"/>
    </location>
</feature>
<dbReference type="GO" id="GO:0004674">
    <property type="term" value="F:protein serine/threonine kinase activity"/>
    <property type="evidence" value="ECO:0007669"/>
    <property type="project" value="TreeGrafter"/>
</dbReference>
<feature type="compositionally biased region" description="Polar residues" evidence="5">
    <location>
        <begin position="720"/>
        <end position="729"/>
    </location>
</feature>
<keyword evidence="4" id="KW-0067">ATP-binding</keyword>
<evidence type="ECO:0000256" key="1">
    <source>
        <dbReference type="ARBA" id="ARBA00022679"/>
    </source>
</evidence>
<dbReference type="InterPro" id="IPR001245">
    <property type="entry name" value="Ser-Thr/Tyr_kinase_cat_dom"/>
</dbReference>
<accession>A0AAD7TUV5</accession>
<dbReference type="InterPro" id="IPR000719">
    <property type="entry name" value="Prot_kinase_dom"/>
</dbReference>
<keyword evidence="2" id="KW-0547">Nucleotide-binding</keyword>
<dbReference type="Proteomes" id="UP001215151">
    <property type="component" value="Unassembled WGS sequence"/>
</dbReference>
<dbReference type="Pfam" id="PF07714">
    <property type="entry name" value="PK_Tyr_Ser-Thr"/>
    <property type="match status" value="1"/>
</dbReference>
<evidence type="ECO:0000256" key="3">
    <source>
        <dbReference type="ARBA" id="ARBA00022777"/>
    </source>
</evidence>
<dbReference type="CDD" id="cd13999">
    <property type="entry name" value="STKc_MAP3K-like"/>
    <property type="match status" value="1"/>
</dbReference>
<feature type="compositionally biased region" description="Acidic residues" evidence="5">
    <location>
        <begin position="529"/>
        <end position="553"/>
    </location>
</feature>
<dbReference type="PANTHER" id="PTHR44329:SF288">
    <property type="entry name" value="MITOGEN-ACTIVATED PROTEIN KINASE KINASE KINASE 20"/>
    <property type="match status" value="1"/>
</dbReference>
<feature type="region of interest" description="Disordered" evidence="5">
    <location>
        <begin position="288"/>
        <end position="696"/>
    </location>
</feature>
<feature type="compositionally biased region" description="Basic residues" evidence="5">
    <location>
        <begin position="566"/>
        <end position="585"/>
    </location>
</feature>
<feature type="region of interest" description="Disordered" evidence="5">
    <location>
        <begin position="93"/>
        <end position="133"/>
    </location>
</feature>
<dbReference type="PANTHER" id="PTHR44329">
    <property type="entry name" value="SERINE/THREONINE-PROTEIN KINASE TNNI3K-RELATED"/>
    <property type="match status" value="1"/>
</dbReference>
<feature type="compositionally biased region" description="Acidic residues" evidence="5">
    <location>
        <begin position="641"/>
        <end position="668"/>
    </location>
</feature>
<feature type="compositionally biased region" description="Basic residues" evidence="5">
    <location>
        <begin position="29"/>
        <end position="45"/>
    </location>
</feature>
<reference evidence="7" key="1">
    <citation type="submission" date="2022-11" db="EMBL/GenBank/DDBJ databases">
        <title>Genome Sequence of Cubamyces cubensis.</title>
        <authorList>
            <person name="Buettner E."/>
        </authorList>
    </citation>
    <scope>NUCLEOTIDE SEQUENCE</scope>
    <source>
        <strain evidence="7">MPL-01</strain>
    </source>
</reference>
<dbReference type="SUPFAM" id="SSF56112">
    <property type="entry name" value="Protein kinase-like (PK-like)"/>
    <property type="match status" value="1"/>
</dbReference>
<evidence type="ECO:0000256" key="4">
    <source>
        <dbReference type="ARBA" id="ARBA00022840"/>
    </source>
</evidence>
<feature type="compositionally biased region" description="Polar residues" evidence="5">
    <location>
        <begin position="471"/>
        <end position="480"/>
    </location>
</feature>
<dbReference type="GO" id="GO:0005524">
    <property type="term" value="F:ATP binding"/>
    <property type="evidence" value="ECO:0007669"/>
    <property type="project" value="UniProtKB-KW"/>
</dbReference>
<feature type="compositionally biased region" description="Low complexity" evidence="5">
    <location>
        <begin position="391"/>
        <end position="410"/>
    </location>
</feature>
<dbReference type="InterPro" id="IPR051681">
    <property type="entry name" value="Ser/Thr_Kinases-Pseudokinases"/>
</dbReference>
<dbReference type="InterPro" id="IPR011009">
    <property type="entry name" value="Kinase-like_dom_sf"/>
</dbReference>
<sequence>MKLTWLVAKLLGHVWSPNIPAKLSQTPRRCGRQRQRQRHLRPSRPSRLRLRLFSTYWHGQTDLITSGTTGMAQRRTNHRTASLPDTAILSRRKLQARRASKSRRRVLSLAEPYLRSDNHSHASGSSPPSSRPVLVPLHFNLRRLPSRIFSDDKDDMRDAGNGYDVSIGMKRKRVVSGSENTSSMRGARSTSRAKRRKAMSDSSEEDHASGMDVDEQGSWDQSDNSGDDGALDSSDSYLINEAPSRRLLRLRKDELVRLYRAAGLTEDAELLTKPEIVDCIIAARDDVADLPPSSPGLGDSGSSDYSSDGGNVAGGEETDFGHRFKNGLRRRATLHDLGRPPRKHMQDRCLSLSHLEHQAGDLSPSSRKRRRGSEDVLVQPSNGISTRRRGSSNVSSSRSSPTSSIPSASLPSPPATRLRTRKASGEIAPQPSSSGKGKGKGKHVGFSEAVEVSRLPSPEPEESDLTDLTEVESSLSQINPSPRRLRSKGSMTKLAQERRRPSESSADNSRRVTPMRKAKGKVGNLHESTDEEGDEEDELLSSGPEEDEVDELNESPSPMATPRAKPAPRTRHTPVKNRLRTRHLQTHTPPSDGDDEDSEEEGTVVVDDDGDEEDGEESGDEEETLLAEPRKLRNGKIVGDGDAEELLGEEDEEDDHEEEEDEAADDSESTGSTADEVDAEDGDESDEPMDDDVDLTIATAKTLVRMRRDDLWRDKHCSEAASSCPSSTGTARPPSTARAPRRRKTRSKSGSGGRPSGTPPVLLRSHVHMDEPRTPPLSGRQREKEAEGELELDLESLGLEDREIPPEKLTKLEKIGSGGFKDVFIGKFKGRRVAIAEFRGTLSAMDIKELKLLGDFDHPNIVRFLGVSIPENTKETPVMIVSELCSNGDLFDYIRNLSIMLDIARGLEYLHTRKPSVIHRDCKSSNILITSRGVAKITDFGLAKVKESTRSMVRSVVGTVNWQAPELWHPHPKYNHKVDVFSCAMVYWEIMQWHNPNKKYPWEGMNEHAIYDAVGAKKQRPSVSGLRKLWCPEIVDLVERMWQHDPQDRPTMTEVVHELEHLVRRYR</sequence>
<feature type="compositionally biased region" description="Basic residues" evidence="5">
    <location>
        <begin position="323"/>
        <end position="332"/>
    </location>
</feature>
<feature type="region of interest" description="Disordered" evidence="5">
    <location>
        <begin position="716"/>
        <end position="797"/>
    </location>
</feature>
<evidence type="ECO:0000313" key="7">
    <source>
        <dbReference type="EMBL" id="KAJ8483050.1"/>
    </source>
</evidence>
<feature type="compositionally biased region" description="Acidic residues" evidence="5">
    <location>
        <begin position="592"/>
        <end position="625"/>
    </location>
</feature>
<keyword evidence="1" id="KW-0808">Transferase</keyword>
<dbReference type="Gene3D" id="3.30.200.20">
    <property type="entry name" value="Phosphorylase Kinase, domain 1"/>
    <property type="match status" value="1"/>
</dbReference>
<feature type="compositionally biased region" description="Low complexity" evidence="5">
    <location>
        <begin position="289"/>
        <end position="310"/>
    </location>
</feature>
<feature type="region of interest" description="Disordered" evidence="5">
    <location>
        <begin position="23"/>
        <end position="45"/>
    </location>
</feature>
<gene>
    <name evidence="7" type="ORF">ONZ51_g4957</name>
</gene>
<dbReference type="EMBL" id="JAPEVG010000101">
    <property type="protein sequence ID" value="KAJ8483050.1"/>
    <property type="molecule type" value="Genomic_DNA"/>
</dbReference>
<dbReference type="PROSITE" id="PS50011">
    <property type="entry name" value="PROTEIN_KINASE_DOM"/>
    <property type="match status" value="1"/>
</dbReference>
<comment type="caution">
    <text evidence="7">The sequence shown here is derived from an EMBL/GenBank/DDBJ whole genome shotgun (WGS) entry which is preliminary data.</text>
</comment>
<evidence type="ECO:0000256" key="5">
    <source>
        <dbReference type="SAM" id="MobiDB-lite"/>
    </source>
</evidence>
<evidence type="ECO:0000313" key="8">
    <source>
        <dbReference type="Proteomes" id="UP001215151"/>
    </source>
</evidence>
<name>A0AAD7TUV5_9APHY</name>
<feature type="compositionally biased region" description="Acidic residues" evidence="5">
    <location>
        <begin position="459"/>
        <end position="470"/>
    </location>
</feature>
<proteinExistence type="predicted"/>